<dbReference type="AlphaFoldDB" id="A0A2N5MZN3"/>
<dbReference type="EMBL" id="NFEZ01000005">
    <property type="protein sequence ID" value="PLT43543.1"/>
    <property type="molecule type" value="Genomic_DNA"/>
</dbReference>
<dbReference type="Proteomes" id="UP000234789">
    <property type="component" value="Unassembled WGS sequence"/>
</dbReference>
<comment type="caution">
    <text evidence="1">The sequence shown here is derived from an EMBL/GenBank/DDBJ whole genome shotgun (WGS) entry which is preliminary data.</text>
</comment>
<evidence type="ECO:0000313" key="2">
    <source>
        <dbReference type="Proteomes" id="UP000234789"/>
    </source>
</evidence>
<protein>
    <submittedName>
        <fullName evidence="1">Uncharacterized protein</fullName>
    </submittedName>
</protein>
<evidence type="ECO:0000313" key="1">
    <source>
        <dbReference type="EMBL" id="PLT43543.1"/>
    </source>
</evidence>
<reference evidence="1 2" key="1">
    <citation type="submission" date="2017-05" db="EMBL/GenBank/DDBJ databases">
        <title>Functional genome analysis of Paenibacillus pasadenensis strain R16: insights on endophytic life style and antifungal activity.</title>
        <authorList>
            <person name="Passera A."/>
            <person name="Marcolungo L."/>
            <person name="Casati P."/>
            <person name="Brasca M."/>
            <person name="Quaglino F."/>
            <person name="Delledonne M."/>
        </authorList>
    </citation>
    <scope>NUCLEOTIDE SEQUENCE [LARGE SCALE GENOMIC DNA]</scope>
    <source>
        <strain evidence="1 2">R16</strain>
    </source>
</reference>
<organism evidence="1 2">
    <name type="scientific">Paenibacillus pasadenensis</name>
    <dbReference type="NCBI Taxonomy" id="217090"/>
    <lineage>
        <taxon>Bacteria</taxon>
        <taxon>Bacillati</taxon>
        <taxon>Bacillota</taxon>
        <taxon>Bacilli</taxon>
        <taxon>Bacillales</taxon>
        <taxon>Paenibacillaceae</taxon>
        <taxon>Paenibacillus</taxon>
    </lineage>
</organism>
<gene>
    <name evidence="1" type="ORF">B8V81_5083</name>
</gene>
<sequence length="51" mass="6050">MRKLLFGLKSTLQRIWMLDLYGHRILGDFEESDLTTDDRLAWETPLADLRV</sequence>
<keyword evidence="2" id="KW-1185">Reference proteome</keyword>
<accession>A0A2N5MZN3</accession>
<name>A0A2N5MZN3_9BACL</name>
<proteinExistence type="predicted"/>